<dbReference type="Proteomes" id="UP000037405">
    <property type="component" value="Unassembled WGS sequence"/>
</dbReference>
<sequence length="168" mass="18759">MVKKYWLILTLVLGLSLTVGTQATAIGTTVNQLDGKQAVTLVEDAFEVQRSLSEKPREKADIEAMLSDYFTDEQVKGFMEENLYQEGDGYSAFGSDFASYYIPFFTFDKETKAAFDDGHWYIWEVRSGDEEGPVSTVKGEEVVKLSFTDGKWKVSAISYELPSGIKGS</sequence>
<name>A0A0M0GR79_9BACI</name>
<dbReference type="RefSeq" id="WP_053427457.1">
    <property type="nucleotide sequence ID" value="NZ_JAMQJB010000007.1"/>
</dbReference>
<dbReference type="PATRIC" id="fig|189381.12.peg.1645"/>
<comment type="caution">
    <text evidence="2">The sequence shown here is derived from an EMBL/GenBank/DDBJ whole genome shotgun (WGS) entry which is preliminary data.</text>
</comment>
<feature type="signal peptide" evidence="1">
    <location>
        <begin position="1"/>
        <end position="25"/>
    </location>
</feature>
<dbReference type="OrthoDB" id="2680601at2"/>
<evidence type="ECO:0000256" key="1">
    <source>
        <dbReference type="SAM" id="SignalP"/>
    </source>
</evidence>
<evidence type="ECO:0000313" key="2">
    <source>
        <dbReference type="EMBL" id="KON92278.1"/>
    </source>
</evidence>
<keyword evidence="1" id="KW-0732">Signal</keyword>
<accession>A0A0M0GR79</accession>
<evidence type="ECO:0000313" key="3">
    <source>
        <dbReference type="Proteomes" id="UP000037405"/>
    </source>
</evidence>
<dbReference type="Pfam" id="PF13158">
    <property type="entry name" value="DUF3993"/>
    <property type="match status" value="1"/>
</dbReference>
<dbReference type="EMBL" id="LGUE01000001">
    <property type="protein sequence ID" value="KON92278.1"/>
    <property type="molecule type" value="Genomic_DNA"/>
</dbReference>
<dbReference type="InterPro" id="IPR025056">
    <property type="entry name" value="DUF3993"/>
</dbReference>
<feature type="chain" id="PRO_5005599634" description="DUF3993 domain-containing protein" evidence="1">
    <location>
        <begin position="26"/>
        <end position="168"/>
    </location>
</feature>
<evidence type="ECO:0008006" key="4">
    <source>
        <dbReference type="Google" id="ProtNLM"/>
    </source>
</evidence>
<organism evidence="2 3">
    <name type="scientific">Rossellomorea marisflavi</name>
    <dbReference type="NCBI Taxonomy" id="189381"/>
    <lineage>
        <taxon>Bacteria</taxon>
        <taxon>Bacillati</taxon>
        <taxon>Bacillota</taxon>
        <taxon>Bacilli</taxon>
        <taxon>Bacillales</taxon>
        <taxon>Bacillaceae</taxon>
        <taxon>Rossellomorea</taxon>
    </lineage>
</organism>
<proteinExistence type="predicted"/>
<keyword evidence="3" id="KW-1185">Reference proteome</keyword>
<dbReference type="AlphaFoldDB" id="A0A0M0GR79"/>
<protein>
    <recommendedName>
        <fullName evidence="4">DUF3993 domain-containing protein</fullName>
    </recommendedName>
</protein>
<reference evidence="3" key="1">
    <citation type="submission" date="2015-07" db="EMBL/GenBank/DDBJ databases">
        <title>Fjat-14235 jcm11544.</title>
        <authorList>
            <person name="Liu B."/>
            <person name="Wang J."/>
            <person name="Zhu Y."/>
            <person name="Liu G."/>
            <person name="Chen Q."/>
            <person name="Chen Z."/>
            <person name="Lan J."/>
            <person name="Che J."/>
            <person name="Ge C."/>
            <person name="Shi H."/>
            <person name="Pan Z."/>
            <person name="Liu X."/>
        </authorList>
    </citation>
    <scope>NUCLEOTIDE SEQUENCE [LARGE SCALE GENOMIC DNA]</scope>
    <source>
        <strain evidence="3">JCM 11544</strain>
    </source>
</reference>
<gene>
    <name evidence="2" type="ORF">AF331_07460</name>
</gene>